<accession>A0A834E6X9</accession>
<dbReference type="AlphaFoldDB" id="A0A834E6X9"/>
<comment type="caution">
    <text evidence="1">The sequence shown here is derived from an EMBL/GenBank/DDBJ whole genome shotgun (WGS) entry which is preliminary data.</text>
</comment>
<proteinExistence type="predicted"/>
<name>A0A834E6X9_9CHIR</name>
<sequence>MWVSGTLWLARTPALLRRRWLPAPGCRRSAATTYSASADPSRVRALVYEHHGHPAKVVDALDPNLEISCVATQKGECGLQWS</sequence>
<dbReference type="EMBL" id="JABVXQ010000005">
    <property type="protein sequence ID" value="KAF6110065.1"/>
    <property type="molecule type" value="Genomic_DNA"/>
</dbReference>
<dbReference type="Proteomes" id="UP000664940">
    <property type="component" value="Unassembled WGS sequence"/>
</dbReference>
<evidence type="ECO:0000313" key="1">
    <source>
        <dbReference type="EMBL" id="KAF6110065.1"/>
    </source>
</evidence>
<gene>
    <name evidence="1" type="ORF">HJG60_012829</name>
</gene>
<organism evidence="1 2">
    <name type="scientific">Phyllostomus discolor</name>
    <name type="common">pale spear-nosed bat</name>
    <dbReference type="NCBI Taxonomy" id="89673"/>
    <lineage>
        <taxon>Eukaryota</taxon>
        <taxon>Metazoa</taxon>
        <taxon>Chordata</taxon>
        <taxon>Craniata</taxon>
        <taxon>Vertebrata</taxon>
        <taxon>Euteleostomi</taxon>
        <taxon>Mammalia</taxon>
        <taxon>Eutheria</taxon>
        <taxon>Laurasiatheria</taxon>
        <taxon>Chiroptera</taxon>
        <taxon>Yangochiroptera</taxon>
        <taxon>Phyllostomidae</taxon>
        <taxon>Phyllostominae</taxon>
        <taxon>Phyllostomus</taxon>
    </lineage>
</organism>
<protein>
    <submittedName>
        <fullName evidence="1">Mitochondrial trans-2-enoyl-CoA reductase</fullName>
    </submittedName>
</protein>
<evidence type="ECO:0000313" key="2">
    <source>
        <dbReference type="Proteomes" id="UP000664940"/>
    </source>
</evidence>
<reference evidence="1 2" key="1">
    <citation type="journal article" date="2020" name="Nature">
        <title>Six reference-quality genomes reveal evolution of bat adaptations.</title>
        <authorList>
            <person name="Jebb D."/>
            <person name="Huang Z."/>
            <person name="Pippel M."/>
            <person name="Hughes G.M."/>
            <person name="Lavrichenko K."/>
            <person name="Devanna P."/>
            <person name="Winkler S."/>
            <person name="Jermiin L.S."/>
            <person name="Skirmuntt E.C."/>
            <person name="Katzourakis A."/>
            <person name="Burkitt-Gray L."/>
            <person name="Ray D.A."/>
            <person name="Sullivan K.A.M."/>
            <person name="Roscito J.G."/>
            <person name="Kirilenko B.M."/>
            <person name="Davalos L.M."/>
            <person name="Corthals A.P."/>
            <person name="Power M.L."/>
            <person name="Jones G."/>
            <person name="Ransome R.D."/>
            <person name="Dechmann D.K.N."/>
            <person name="Locatelli A.G."/>
            <person name="Puechmaille S.J."/>
            <person name="Fedrigo O."/>
            <person name="Jarvis E.D."/>
            <person name="Hiller M."/>
            <person name="Vernes S.C."/>
            <person name="Myers E.W."/>
            <person name="Teeling E.C."/>
        </authorList>
    </citation>
    <scope>NUCLEOTIDE SEQUENCE [LARGE SCALE GENOMIC DNA]</scope>
    <source>
        <strain evidence="1">Bat1K_MPI-CBG_1</strain>
    </source>
</reference>